<organism evidence="1 2">
    <name type="scientific">Rhizopus oryzae</name>
    <name type="common">Mucormycosis agent</name>
    <name type="synonym">Rhizopus arrhizus var. delemar</name>
    <dbReference type="NCBI Taxonomy" id="64495"/>
    <lineage>
        <taxon>Eukaryota</taxon>
        <taxon>Fungi</taxon>
        <taxon>Fungi incertae sedis</taxon>
        <taxon>Mucoromycota</taxon>
        <taxon>Mucoromycotina</taxon>
        <taxon>Mucoromycetes</taxon>
        <taxon>Mucorales</taxon>
        <taxon>Mucorineae</taxon>
        <taxon>Rhizopodaceae</taxon>
        <taxon>Rhizopus</taxon>
    </lineage>
</organism>
<comment type="caution">
    <text evidence="1">The sequence shown here is derived from an EMBL/GenBank/DDBJ whole genome shotgun (WGS) entry which is preliminary data.</text>
</comment>
<keyword evidence="2" id="KW-1185">Reference proteome</keyword>
<dbReference type="EMBL" id="JAANQT010001343">
    <property type="protein sequence ID" value="KAG1305540.1"/>
    <property type="molecule type" value="Genomic_DNA"/>
</dbReference>
<dbReference type="OrthoDB" id="2228901at2759"/>
<dbReference type="AlphaFoldDB" id="A0A9P6X5Q3"/>
<gene>
    <name evidence="1" type="ORF">G6F64_008303</name>
</gene>
<name>A0A9P6X5Q3_RHIOR</name>
<proteinExistence type="predicted"/>
<reference evidence="1" key="1">
    <citation type="journal article" date="2020" name="Microb. Genom.">
        <title>Genetic diversity of clinical and environmental Mucorales isolates obtained from an investigation of mucormycosis cases among solid organ transplant recipients.</title>
        <authorList>
            <person name="Nguyen M.H."/>
            <person name="Kaul D."/>
            <person name="Muto C."/>
            <person name="Cheng S.J."/>
            <person name="Richter R.A."/>
            <person name="Bruno V.M."/>
            <person name="Liu G."/>
            <person name="Beyhan S."/>
            <person name="Sundermann A.J."/>
            <person name="Mounaud S."/>
            <person name="Pasculle A.W."/>
            <person name="Nierman W.C."/>
            <person name="Driscoll E."/>
            <person name="Cumbie R."/>
            <person name="Clancy C.J."/>
            <person name="Dupont C.L."/>
        </authorList>
    </citation>
    <scope>NUCLEOTIDE SEQUENCE</scope>
    <source>
        <strain evidence="1">GL11</strain>
    </source>
</reference>
<protein>
    <submittedName>
        <fullName evidence="1">Uncharacterized protein</fullName>
    </submittedName>
</protein>
<accession>A0A9P6X5Q3</accession>
<evidence type="ECO:0000313" key="2">
    <source>
        <dbReference type="Proteomes" id="UP000716291"/>
    </source>
</evidence>
<sequence length="354" mass="39812">MQQNRSERRAIHRAETKRLKKEVKKLAKNGTNSNQFNSKKSQKVSPLMVCKKSEENIVIPPSWPADIFTVTPECVDSSQDVCSFMDPKQDVDTPIIPIQYEFLDCTTQLMEGVESIENSSKIDYLSTEENKKQTDMVNESFQGLVLLASPFDSFIHDQQSSLGNGFFDKSPILLERMTMAKTQDLDIINKSNDHDIIHTDQFEHDDSVIQTLRSTPQASHALQPTVELSSQISSAFFESETSDVITSITNSGSSEEAQSAYLSLRKDETKQTDDETLCGKGDADPTKPKLEEKGAQEVDLCALSYTSTERIIRAFPSIYPSQSTTSSNLDKKRKNVFSRVFRKESKEASCFLFP</sequence>
<dbReference type="Proteomes" id="UP000716291">
    <property type="component" value="Unassembled WGS sequence"/>
</dbReference>
<evidence type="ECO:0000313" key="1">
    <source>
        <dbReference type="EMBL" id="KAG1305540.1"/>
    </source>
</evidence>